<name>C6RB48_9CORY</name>
<dbReference type="AlphaFoldDB" id="C6RB48"/>
<evidence type="ECO:0000313" key="2">
    <source>
        <dbReference type="Proteomes" id="UP000004384"/>
    </source>
</evidence>
<sequence>MFSSLILVSPYIRTVKTASGPIAVHVVFSERKSAKRMKHIGSAHSESELALLRAEAQRIVDGDQLAMDFGEVTHTPPATGSVSNPLPVAGQRAGYLLDCIDACFNELGLAAASGDDPVLRVLVRARIIHPSSKLDFIETLAEVGITSASYRTIQRRRSSFATESFGEIQTQALAHNAGIGPGAFILYDVTILYFEADTPDELRKPLFSKEHRVEPQNLVGLLTDATGFPLHVGAFAGNSA</sequence>
<reference evidence="1 2" key="1">
    <citation type="submission" date="2009-06" db="EMBL/GenBank/DDBJ databases">
        <authorList>
            <person name="Dodson R."/>
            <person name="Sebastian Y."/>
            <person name="Madupu R."/>
            <person name="Durkin A.S."/>
            <person name="Torralba M."/>
            <person name="Methe B."/>
            <person name="Sutton G.G."/>
            <person name="Strausberg R.L."/>
            <person name="Nelson K.E."/>
        </authorList>
    </citation>
    <scope>NUCLEOTIDE SEQUENCE [LARGE SCALE GENOMIC DNA]</scope>
    <source>
        <strain evidence="1 2">SK141</strain>
    </source>
</reference>
<dbReference type="EMBL" id="ACVP01000025">
    <property type="protein sequence ID" value="EET76824.1"/>
    <property type="molecule type" value="Genomic_DNA"/>
</dbReference>
<comment type="caution">
    <text evidence="1">The sequence shown here is derived from an EMBL/GenBank/DDBJ whole genome shotgun (WGS) entry which is preliminary data.</text>
</comment>
<accession>C6RB48</accession>
<proteinExistence type="predicted"/>
<protein>
    <submittedName>
        <fullName evidence="1">IS1549, transposase</fullName>
    </submittedName>
</protein>
<organism evidence="1 2">
    <name type="scientific">Corynebacterium tuberculostearicum SK141</name>
    <dbReference type="NCBI Taxonomy" id="553206"/>
    <lineage>
        <taxon>Bacteria</taxon>
        <taxon>Bacillati</taxon>
        <taxon>Actinomycetota</taxon>
        <taxon>Actinomycetes</taxon>
        <taxon>Mycobacteriales</taxon>
        <taxon>Corynebacteriaceae</taxon>
        <taxon>Corynebacterium</taxon>
    </lineage>
</organism>
<dbReference type="Proteomes" id="UP000004384">
    <property type="component" value="Unassembled WGS sequence"/>
</dbReference>
<evidence type="ECO:0000313" key="1">
    <source>
        <dbReference type="EMBL" id="EET76824.1"/>
    </source>
</evidence>
<gene>
    <name evidence="1" type="ORF">CORTU0001_0293</name>
</gene>